<dbReference type="AlphaFoldDB" id="A0A0J7AN41"/>
<proteinExistence type="predicted"/>
<keyword evidence="4" id="KW-1185">Reference proteome</keyword>
<feature type="region of interest" description="Disordered" evidence="1">
    <location>
        <begin position="70"/>
        <end position="97"/>
    </location>
</feature>
<feature type="chain" id="PRO_5005286058" description="ATP-binding protein" evidence="2">
    <location>
        <begin position="29"/>
        <end position="97"/>
    </location>
</feature>
<feature type="signal peptide" evidence="2">
    <location>
        <begin position="1"/>
        <end position="28"/>
    </location>
</feature>
<comment type="caution">
    <text evidence="3">The sequence shown here is derived from an EMBL/GenBank/DDBJ whole genome shotgun (WGS) entry which is preliminary data.</text>
</comment>
<dbReference type="EMBL" id="LFML01000024">
    <property type="protein sequence ID" value="KMO98606.1"/>
    <property type="molecule type" value="Genomic_DNA"/>
</dbReference>
<protein>
    <recommendedName>
        <fullName evidence="5">ATP-binding protein</fullName>
    </recommendedName>
</protein>
<reference evidence="3 4" key="1">
    <citation type="submission" date="2015-06" db="EMBL/GenBank/DDBJ databases">
        <title>Recapitulation of the evolution of biosynthetic gene clusters reveals hidden chemical diversity on bacterial genomes.</title>
        <authorList>
            <person name="Cruz-Morales P."/>
            <person name="Martinez-Guerrero C."/>
            <person name="Morales-Escalante M.A."/>
            <person name="Yanez-Guerra L.A."/>
            <person name="Kopp J.F."/>
            <person name="Feldmann J."/>
            <person name="Ramos-Aboites H.E."/>
            <person name="Barona-Gomez F."/>
        </authorList>
    </citation>
    <scope>NUCLEOTIDE SEQUENCE [LARGE SCALE GENOMIC DNA]</scope>
    <source>
        <strain evidence="3 4">ATCC 31245</strain>
    </source>
</reference>
<dbReference type="RefSeq" id="WP_048475578.1">
    <property type="nucleotide sequence ID" value="NZ_JBIRUD010000002.1"/>
</dbReference>
<organism evidence="3 4">
    <name type="scientific">Streptomyces roseus</name>
    <dbReference type="NCBI Taxonomy" id="66430"/>
    <lineage>
        <taxon>Bacteria</taxon>
        <taxon>Bacillati</taxon>
        <taxon>Actinomycetota</taxon>
        <taxon>Actinomycetes</taxon>
        <taxon>Kitasatosporales</taxon>
        <taxon>Streptomycetaceae</taxon>
        <taxon>Streptomyces</taxon>
    </lineage>
</organism>
<accession>A0A0J7AN41</accession>
<gene>
    <name evidence="3" type="ORF">ACS04_06605</name>
</gene>
<evidence type="ECO:0000313" key="3">
    <source>
        <dbReference type="EMBL" id="KMO98606.1"/>
    </source>
</evidence>
<dbReference type="PATRIC" id="fig|66430.4.peg.3614"/>
<evidence type="ECO:0000256" key="1">
    <source>
        <dbReference type="SAM" id="MobiDB-lite"/>
    </source>
</evidence>
<evidence type="ECO:0008006" key="5">
    <source>
        <dbReference type="Google" id="ProtNLM"/>
    </source>
</evidence>
<dbReference type="Proteomes" id="UP000035932">
    <property type="component" value="Unassembled WGS sequence"/>
</dbReference>
<evidence type="ECO:0000256" key="2">
    <source>
        <dbReference type="SAM" id="SignalP"/>
    </source>
</evidence>
<name>A0A0J7AN41_9ACTN</name>
<sequence>MSPMKRRLAALVLTSSAALALTPLAAHADTTGPTIEGQPVTKRITDIANHPAQAVEDTKTALAVTTSAAGTATHATDSSLAGAGGALDGLPKAPSVR</sequence>
<keyword evidence="2" id="KW-0732">Signal</keyword>
<evidence type="ECO:0000313" key="4">
    <source>
        <dbReference type="Proteomes" id="UP000035932"/>
    </source>
</evidence>
<feature type="compositionally biased region" description="Low complexity" evidence="1">
    <location>
        <begin position="70"/>
        <end position="81"/>
    </location>
</feature>